<keyword evidence="2" id="KW-1185">Reference proteome</keyword>
<dbReference type="PANTHER" id="PTHR33103:SF19">
    <property type="entry name" value="OS09G0544700 PROTEIN"/>
    <property type="match status" value="1"/>
</dbReference>
<sequence>MKLLLPASPPPPTPPPKRYFRCSSSYSCRGNPTHVTDVSGFPCPTCRQPMTVEMQWAPGDAHGKLALSREQEEAGYVKEVVTYLVMDDLTVEPMSTISAIMLLKKFSVKDCSPLEEMTVTIGTKEEWIMCGWAFLTDGHNIEQAVMLLKASLQSTTALTDVFSGGVAIDRISD</sequence>
<protein>
    <submittedName>
        <fullName evidence="1">Uncharacterized protein</fullName>
    </submittedName>
</protein>
<dbReference type="PANTHER" id="PTHR33103">
    <property type="entry name" value="OS01G0153900 PROTEIN"/>
    <property type="match status" value="1"/>
</dbReference>
<reference evidence="1" key="1">
    <citation type="journal article" date="2018" name="DNA Res.">
        <title>Multiple hybrid de novo genome assembly of finger millet, an orphan allotetraploid crop.</title>
        <authorList>
            <person name="Hatakeyama M."/>
            <person name="Aluri S."/>
            <person name="Balachadran M.T."/>
            <person name="Sivarajan S.R."/>
            <person name="Patrignani A."/>
            <person name="Gruter S."/>
            <person name="Poveda L."/>
            <person name="Shimizu-Inatsugi R."/>
            <person name="Baeten J."/>
            <person name="Francoijs K.J."/>
            <person name="Nataraja K.N."/>
            <person name="Reddy Y.A.N."/>
            <person name="Phadnis S."/>
            <person name="Ravikumar R.L."/>
            <person name="Schlapbach R."/>
            <person name="Sreeman S.M."/>
            <person name="Shimizu K.K."/>
        </authorList>
    </citation>
    <scope>NUCLEOTIDE SEQUENCE</scope>
</reference>
<accession>A0AAV5FJT4</accession>
<dbReference type="Proteomes" id="UP001054889">
    <property type="component" value="Unassembled WGS sequence"/>
</dbReference>
<proteinExistence type="predicted"/>
<comment type="caution">
    <text evidence="1">The sequence shown here is derived from an EMBL/GenBank/DDBJ whole genome shotgun (WGS) entry which is preliminary data.</text>
</comment>
<name>A0AAV5FJT4_ELECO</name>
<evidence type="ECO:0000313" key="1">
    <source>
        <dbReference type="EMBL" id="GJN34516.1"/>
    </source>
</evidence>
<organism evidence="1 2">
    <name type="scientific">Eleusine coracana subsp. coracana</name>
    <dbReference type="NCBI Taxonomy" id="191504"/>
    <lineage>
        <taxon>Eukaryota</taxon>
        <taxon>Viridiplantae</taxon>
        <taxon>Streptophyta</taxon>
        <taxon>Embryophyta</taxon>
        <taxon>Tracheophyta</taxon>
        <taxon>Spermatophyta</taxon>
        <taxon>Magnoliopsida</taxon>
        <taxon>Liliopsida</taxon>
        <taxon>Poales</taxon>
        <taxon>Poaceae</taxon>
        <taxon>PACMAD clade</taxon>
        <taxon>Chloridoideae</taxon>
        <taxon>Cynodonteae</taxon>
        <taxon>Eleusininae</taxon>
        <taxon>Eleusine</taxon>
    </lineage>
</organism>
<evidence type="ECO:0000313" key="2">
    <source>
        <dbReference type="Proteomes" id="UP001054889"/>
    </source>
</evidence>
<gene>
    <name evidence="1" type="primary">gb23183</name>
    <name evidence="1" type="ORF">PR202_gb23183</name>
</gene>
<dbReference type="InterPro" id="IPR007750">
    <property type="entry name" value="DUF674"/>
</dbReference>
<dbReference type="AlphaFoldDB" id="A0AAV5FJT4"/>
<dbReference type="EMBL" id="BQKI01000085">
    <property type="protein sequence ID" value="GJN34516.1"/>
    <property type="molecule type" value="Genomic_DNA"/>
</dbReference>
<dbReference type="Pfam" id="PF05056">
    <property type="entry name" value="DUF674"/>
    <property type="match status" value="1"/>
</dbReference>
<reference evidence="1" key="2">
    <citation type="submission" date="2021-12" db="EMBL/GenBank/DDBJ databases">
        <title>Resequencing data analysis of finger millet.</title>
        <authorList>
            <person name="Hatakeyama M."/>
            <person name="Aluri S."/>
            <person name="Balachadran M.T."/>
            <person name="Sivarajan S.R."/>
            <person name="Poveda L."/>
            <person name="Shimizu-Inatsugi R."/>
            <person name="Schlapbach R."/>
            <person name="Sreeman S.M."/>
            <person name="Shimizu K.K."/>
        </authorList>
    </citation>
    <scope>NUCLEOTIDE SEQUENCE</scope>
</reference>